<reference evidence="3" key="1">
    <citation type="submission" date="2015-02" db="EMBL/GenBank/DDBJ databases">
        <title>Physiological reanalysis, assessment of diazotrophy, and genome sequences of multiple isolates of Streptomyces thermoautotrophicus.</title>
        <authorList>
            <person name="MacKellar D.C."/>
            <person name="Lieber L."/>
            <person name="Norman J."/>
            <person name="Bolger A."/>
            <person name="Tobin C."/>
            <person name="Murray J.W."/>
            <person name="Friesen M."/>
            <person name="Prell J."/>
        </authorList>
    </citation>
    <scope>NUCLEOTIDE SEQUENCE [LARGE SCALE GENOMIC DNA]</scope>
    <source>
        <strain evidence="3">UBT1</strain>
    </source>
</reference>
<accession>A0A132NEE5</accession>
<feature type="non-terminal residue" evidence="2">
    <location>
        <position position="1"/>
    </location>
</feature>
<protein>
    <recommendedName>
        <fullName evidence="1">MrfA-like Zn-binding domain-containing protein</fullName>
    </recommendedName>
</protein>
<dbReference type="RefSeq" id="WP_067421016.1">
    <property type="nucleotide sequence ID" value="NZ_JYIK01000979.1"/>
</dbReference>
<organism evidence="2 3">
    <name type="scientific">Carbonactinospora thermoautotrophica</name>
    <dbReference type="NCBI Taxonomy" id="1469144"/>
    <lineage>
        <taxon>Bacteria</taxon>
        <taxon>Bacillati</taxon>
        <taxon>Actinomycetota</taxon>
        <taxon>Actinomycetes</taxon>
        <taxon>Kitasatosporales</taxon>
        <taxon>Carbonactinosporaceae</taxon>
        <taxon>Carbonactinospora</taxon>
    </lineage>
</organism>
<proteinExistence type="predicted"/>
<comment type="caution">
    <text evidence="2">The sequence shown here is derived from an EMBL/GenBank/DDBJ whole genome shotgun (WGS) entry which is preliminary data.</text>
</comment>
<feature type="domain" description="MrfA-like Zn-binding" evidence="1">
    <location>
        <begin position="330"/>
        <end position="431"/>
    </location>
</feature>
<dbReference type="Pfam" id="PF09369">
    <property type="entry name" value="MZB"/>
    <property type="match status" value="1"/>
</dbReference>
<evidence type="ECO:0000313" key="3">
    <source>
        <dbReference type="Proteomes" id="UP000070598"/>
    </source>
</evidence>
<dbReference type="InterPro" id="IPR018973">
    <property type="entry name" value="MZB"/>
</dbReference>
<dbReference type="Proteomes" id="UP000070598">
    <property type="component" value="Unassembled WGS sequence"/>
</dbReference>
<dbReference type="InterPro" id="IPR047721">
    <property type="entry name" value="DrmB"/>
</dbReference>
<dbReference type="AlphaFoldDB" id="A0A132NEE5"/>
<dbReference type="EMBL" id="JYIK01000979">
    <property type="protein sequence ID" value="KWX08438.1"/>
    <property type="molecule type" value="Genomic_DNA"/>
</dbReference>
<dbReference type="NCBIfam" id="NF038324">
    <property type="entry name" value="DrmB_fam"/>
    <property type="match status" value="1"/>
</dbReference>
<sequence length="465" mass="52109">FPYVHFVHRGAECAKASHPILRMDDRGGNIGANVAIQCLSCEERRNIREAMGRRGEENLPRCRGRHPHLGTFDPRGCGKDPKVLVIGASNQWFPQTLSALAVPPSGASALDAKVEQHWKVLKGIPDKAMLAYLRENSESFPVFREFEKWSDEEIWNAIERRRQAPETGEEAGRGYPDLRTPEWEVFSSPHLPEPTDDFALHRGPVPDPLAGVYADVVQAERLREVRALVGFTRLDAPDPDDPDLVVRAPLARSAPTWVPASEVRGEGIFLRLPEDLLRDWEKRVQDSAALRAHEEAYARFRSNRYSDRIPGSFDPMDHWPGARYLALHTLSHLLIRTIALECGYSSASLAERIYAGTEDDPRNGILIYTAVPDAEGTLGGLVSLAEPEPLLRLTRRALDDARRCSSDPLCAERLPHPPADFLHGAACHVCLFVSETTCERGNRFLDRRFIVHIDEPELALFPDLP</sequence>
<evidence type="ECO:0000259" key="1">
    <source>
        <dbReference type="Pfam" id="PF09369"/>
    </source>
</evidence>
<name>A0A132NEE5_9ACTN</name>
<dbReference type="PATRIC" id="fig|1469144.9.peg.2223"/>
<gene>
    <name evidence="2" type="ORF">TR74_14975</name>
</gene>
<evidence type="ECO:0000313" key="2">
    <source>
        <dbReference type="EMBL" id="KWX08438.1"/>
    </source>
</evidence>